<dbReference type="InterPro" id="IPR035437">
    <property type="entry name" value="SNase_OB-fold_sf"/>
</dbReference>
<keyword evidence="13" id="KW-1185">Reference proteome</keyword>
<proteinExistence type="inferred from homology"/>
<evidence type="ECO:0000256" key="2">
    <source>
        <dbReference type="ARBA" id="ARBA00004173"/>
    </source>
</evidence>
<protein>
    <recommendedName>
        <fullName evidence="4">Probable endonuclease LCL3</fullName>
    </recommendedName>
    <alternativeName>
        <fullName evidence="5">Probable endonuclease lcl3</fullName>
    </alternativeName>
</protein>
<keyword evidence="6" id="KW-0540">Nuclease</keyword>
<dbReference type="PROSITE" id="PS50830">
    <property type="entry name" value="TNASE_3"/>
    <property type="match status" value="1"/>
</dbReference>
<evidence type="ECO:0000256" key="7">
    <source>
        <dbReference type="ARBA" id="ARBA00022759"/>
    </source>
</evidence>
<dbReference type="AlphaFoldDB" id="A0AAV5RH05"/>
<accession>A0AAV5RH05</accession>
<dbReference type="Gene3D" id="2.40.50.90">
    <property type="match status" value="1"/>
</dbReference>
<name>A0AAV5RH05_STABA</name>
<feature type="domain" description="TNase-like" evidence="11">
    <location>
        <begin position="36"/>
        <end position="193"/>
    </location>
</feature>
<comment type="similarity">
    <text evidence="3">Belongs to the LCL3 family.</text>
</comment>
<reference evidence="12 13" key="1">
    <citation type="journal article" date="2023" name="Elife">
        <title>Identification of key yeast species and microbe-microbe interactions impacting larval growth of Drosophila in the wild.</title>
        <authorList>
            <person name="Mure A."/>
            <person name="Sugiura Y."/>
            <person name="Maeda R."/>
            <person name="Honda K."/>
            <person name="Sakurai N."/>
            <person name="Takahashi Y."/>
            <person name="Watada M."/>
            <person name="Katoh T."/>
            <person name="Gotoh A."/>
            <person name="Gotoh Y."/>
            <person name="Taniguchi I."/>
            <person name="Nakamura K."/>
            <person name="Hayashi T."/>
            <person name="Katayama T."/>
            <person name="Uemura T."/>
            <person name="Hattori Y."/>
        </authorList>
    </citation>
    <scope>NUCLEOTIDE SEQUENCE [LARGE SCALE GENOMIC DNA]</scope>
    <source>
        <strain evidence="12 13">SB-73</strain>
    </source>
</reference>
<keyword evidence="8" id="KW-0378">Hydrolase</keyword>
<evidence type="ECO:0000313" key="13">
    <source>
        <dbReference type="Proteomes" id="UP001362899"/>
    </source>
</evidence>
<dbReference type="GO" id="GO:0016787">
    <property type="term" value="F:hydrolase activity"/>
    <property type="evidence" value="ECO:0007669"/>
    <property type="project" value="UniProtKB-KW"/>
</dbReference>
<gene>
    <name evidence="12" type="ORF">DASB73_014500</name>
</gene>
<dbReference type="SUPFAM" id="SSF50199">
    <property type="entry name" value="Staphylococcal nuclease"/>
    <property type="match status" value="1"/>
</dbReference>
<evidence type="ECO:0000256" key="5">
    <source>
        <dbReference type="ARBA" id="ARBA00014651"/>
    </source>
</evidence>
<comment type="caution">
    <text evidence="12">The sequence shown here is derived from an EMBL/GenBank/DDBJ whole genome shotgun (WGS) entry which is preliminary data.</text>
</comment>
<sequence length="208" mass="23597">MLDAVLLASIVAFGASRALKRVPTAVDLGTKYLKRRSLFGKVINVNDGDDFRFFHTPGGVLGGWGWLRSLPPTGKRGIPSIHIRLCGIDAPEGPNFGRPGQMYHKEALNWLRKYILGRNVRVYPLSKDQYNRVVADVYVRRWGIKHNVSAEILKSGWAVVYEAKTGAEFAGHEEWFRKLEAKSRNHKRGMFVKGKVETPGEYKQKYRV</sequence>
<dbReference type="PANTHER" id="PTHR12302">
    <property type="entry name" value="EBNA2 BINDING PROTEIN P100"/>
    <property type="match status" value="1"/>
</dbReference>
<dbReference type="InterPro" id="IPR016071">
    <property type="entry name" value="Staphylococal_nuclease_OB-fold"/>
</dbReference>
<dbReference type="Proteomes" id="UP001362899">
    <property type="component" value="Unassembled WGS sequence"/>
</dbReference>
<keyword evidence="7" id="KW-0255">Endonuclease</keyword>
<evidence type="ECO:0000259" key="11">
    <source>
        <dbReference type="PROSITE" id="PS50830"/>
    </source>
</evidence>
<evidence type="ECO:0000256" key="1">
    <source>
        <dbReference type="ARBA" id="ARBA00004167"/>
    </source>
</evidence>
<evidence type="ECO:0000256" key="8">
    <source>
        <dbReference type="ARBA" id="ARBA00022801"/>
    </source>
</evidence>
<keyword evidence="9" id="KW-0106">Calcium</keyword>
<feature type="signal peptide" evidence="10">
    <location>
        <begin position="1"/>
        <end position="18"/>
    </location>
</feature>
<dbReference type="SMART" id="SM00318">
    <property type="entry name" value="SNc"/>
    <property type="match status" value="1"/>
</dbReference>
<dbReference type="EMBL" id="BTGC01000003">
    <property type="protein sequence ID" value="GMM50492.1"/>
    <property type="molecule type" value="Genomic_DNA"/>
</dbReference>
<evidence type="ECO:0000256" key="4">
    <source>
        <dbReference type="ARBA" id="ARBA00013404"/>
    </source>
</evidence>
<evidence type="ECO:0000313" key="12">
    <source>
        <dbReference type="EMBL" id="GMM50492.1"/>
    </source>
</evidence>
<evidence type="ECO:0000256" key="6">
    <source>
        <dbReference type="ARBA" id="ARBA00022722"/>
    </source>
</evidence>
<dbReference type="GO" id="GO:0004519">
    <property type="term" value="F:endonuclease activity"/>
    <property type="evidence" value="ECO:0007669"/>
    <property type="project" value="UniProtKB-KW"/>
</dbReference>
<evidence type="ECO:0000256" key="9">
    <source>
        <dbReference type="ARBA" id="ARBA00022837"/>
    </source>
</evidence>
<organism evidence="12 13">
    <name type="scientific">Starmerella bacillaris</name>
    <name type="common">Yeast</name>
    <name type="synonym">Candida zemplinina</name>
    <dbReference type="NCBI Taxonomy" id="1247836"/>
    <lineage>
        <taxon>Eukaryota</taxon>
        <taxon>Fungi</taxon>
        <taxon>Dikarya</taxon>
        <taxon>Ascomycota</taxon>
        <taxon>Saccharomycotina</taxon>
        <taxon>Dipodascomycetes</taxon>
        <taxon>Dipodascales</taxon>
        <taxon>Trichomonascaceae</taxon>
        <taxon>Starmerella</taxon>
    </lineage>
</organism>
<comment type="subcellular location">
    <subcellularLocation>
        <location evidence="1">Membrane</location>
        <topology evidence="1">Single-pass membrane protein</topology>
    </subcellularLocation>
    <subcellularLocation>
        <location evidence="2">Mitochondrion</location>
    </subcellularLocation>
</comment>
<feature type="chain" id="PRO_5043876430" description="Probable endonuclease LCL3" evidence="10">
    <location>
        <begin position="19"/>
        <end position="208"/>
    </location>
</feature>
<evidence type="ECO:0000256" key="3">
    <source>
        <dbReference type="ARBA" id="ARBA00005435"/>
    </source>
</evidence>
<dbReference type="GO" id="GO:0016020">
    <property type="term" value="C:membrane"/>
    <property type="evidence" value="ECO:0007669"/>
    <property type="project" value="UniProtKB-SubCell"/>
</dbReference>
<dbReference type="PANTHER" id="PTHR12302:SF3">
    <property type="entry name" value="SERINE_THREONINE-PROTEIN KINASE 31"/>
    <property type="match status" value="1"/>
</dbReference>
<dbReference type="Pfam" id="PF00565">
    <property type="entry name" value="SNase"/>
    <property type="match status" value="1"/>
</dbReference>
<evidence type="ECO:0000256" key="10">
    <source>
        <dbReference type="SAM" id="SignalP"/>
    </source>
</evidence>
<keyword evidence="10" id="KW-0732">Signal</keyword>
<dbReference type="GO" id="GO:0005739">
    <property type="term" value="C:mitochondrion"/>
    <property type="evidence" value="ECO:0007669"/>
    <property type="project" value="UniProtKB-SubCell"/>
</dbReference>